<evidence type="ECO:0000313" key="4">
    <source>
        <dbReference type="Proteomes" id="UP001500975"/>
    </source>
</evidence>
<evidence type="ECO:0000256" key="2">
    <source>
        <dbReference type="SAM" id="MobiDB-lite"/>
    </source>
</evidence>
<dbReference type="InterPro" id="IPR005064">
    <property type="entry name" value="BUG"/>
</dbReference>
<sequence>MAKTLVQPFVVDNRAGAGGVIGHAAGARAQPNGYTLTATANGSFVVTPKLQPGKRPFESSDVPWDQLRRSPDDPNDQSQDRISASKQYCE</sequence>
<evidence type="ECO:0000313" key="3">
    <source>
        <dbReference type="EMBL" id="GAA4337840.1"/>
    </source>
</evidence>
<name>A0ABP8HDL8_9BURK</name>
<protein>
    <submittedName>
        <fullName evidence="3">Uncharacterized protein</fullName>
    </submittedName>
</protein>
<dbReference type="PANTHER" id="PTHR42928">
    <property type="entry name" value="TRICARBOXYLATE-BINDING PROTEIN"/>
    <property type="match status" value="1"/>
</dbReference>
<gene>
    <name evidence="3" type="ORF">GCM10023165_16130</name>
</gene>
<dbReference type="Pfam" id="PF03401">
    <property type="entry name" value="TctC"/>
    <property type="match status" value="1"/>
</dbReference>
<organism evidence="3 4">
    <name type="scientific">Variovorax defluvii</name>
    <dbReference type="NCBI Taxonomy" id="913761"/>
    <lineage>
        <taxon>Bacteria</taxon>
        <taxon>Pseudomonadati</taxon>
        <taxon>Pseudomonadota</taxon>
        <taxon>Betaproteobacteria</taxon>
        <taxon>Burkholderiales</taxon>
        <taxon>Comamonadaceae</taxon>
        <taxon>Variovorax</taxon>
    </lineage>
</organism>
<accession>A0ABP8HDL8</accession>
<keyword evidence="4" id="KW-1185">Reference proteome</keyword>
<reference evidence="4" key="1">
    <citation type="journal article" date="2019" name="Int. J. Syst. Evol. Microbiol.">
        <title>The Global Catalogue of Microorganisms (GCM) 10K type strain sequencing project: providing services to taxonomists for standard genome sequencing and annotation.</title>
        <authorList>
            <consortium name="The Broad Institute Genomics Platform"/>
            <consortium name="The Broad Institute Genome Sequencing Center for Infectious Disease"/>
            <person name="Wu L."/>
            <person name="Ma J."/>
        </authorList>
    </citation>
    <scope>NUCLEOTIDE SEQUENCE [LARGE SCALE GENOMIC DNA]</scope>
    <source>
        <strain evidence="4">JCM 17804</strain>
    </source>
</reference>
<dbReference type="Gene3D" id="3.40.190.150">
    <property type="entry name" value="Bordetella uptake gene, domain 1"/>
    <property type="match status" value="1"/>
</dbReference>
<comment type="caution">
    <text evidence="3">The sequence shown here is derived from an EMBL/GenBank/DDBJ whole genome shotgun (WGS) entry which is preliminary data.</text>
</comment>
<dbReference type="PANTHER" id="PTHR42928:SF5">
    <property type="entry name" value="BLR1237 PROTEIN"/>
    <property type="match status" value="1"/>
</dbReference>
<feature type="compositionally biased region" description="Polar residues" evidence="2">
    <location>
        <begin position="76"/>
        <end position="90"/>
    </location>
</feature>
<evidence type="ECO:0000256" key="1">
    <source>
        <dbReference type="ARBA" id="ARBA00006987"/>
    </source>
</evidence>
<dbReference type="Proteomes" id="UP001500975">
    <property type="component" value="Unassembled WGS sequence"/>
</dbReference>
<proteinExistence type="inferred from homology"/>
<feature type="region of interest" description="Disordered" evidence="2">
    <location>
        <begin position="47"/>
        <end position="90"/>
    </location>
</feature>
<dbReference type="EMBL" id="BAABGJ010000012">
    <property type="protein sequence ID" value="GAA4337840.1"/>
    <property type="molecule type" value="Genomic_DNA"/>
</dbReference>
<dbReference type="InterPro" id="IPR042100">
    <property type="entry name" value="Bug_dom1"/>
</dbReference>
<comment type="similarity">
    <text evidence="1">Belongs to the UPF0065 (bug) family.</text>
</comment>